<proteinExistence type="predicted"/>
<dbReference type="Proteomes" id="UP000235584">
    <property type="component" value="Chromosome"/>
</dbReference>
<organism evidence="1 2">
    <name type="scientific">Bacteriovorax stolpii</name>
    <name type="common">Bdellovibrio stolpii</name>
    <dbReference type="NCBI Taxonomy" id="960"/>
    <lineage>
        <taxon>Bacteria</taxon>
        <taxon>Pseudomonadati</taxon>
        <taxon>Bdellovibrionota</taxon>
        <taxon>Bacteriovoracia</taxon>
        <taxon>Bacteriovoracales</taxon>
        <taxon>Bacteriovoracaceae</taxon>
        <taxon>Bacteriovorax</taxon>
    </lineage>
</organism>
<evidence type="ECO:0000313" key="2">
    <source>
        <dbReference type="Proteomes" id="UP000235584"/>
    </source>
</evidence>
<sequence length="1171" mass="127897">MKNLLVIVLTGLSFESFSAELDSIALITPTNYERPSSFTQTMTSKVKAGAADLFNINIEKKVMEKITPYQKDLLGYYSSPTELNIFIKSTIQDGMKKTLNPLTDENLIRFYGYLGNNLIGKFADKILEKEGVADPARRALWVNKMTEPFNGCIGKSMNSQYDASHCIDALSASLVPSAGIGIVYELSRASLNSSLPSGERTPFNKAQADLYKACIAKTKSTATDVKNCALSTMKTGVSKVTDISLSKTIKEKASSKASADLIKKSVWPSFDSCTQKVGNNPQSKESYTDQFMGCIDTLVSNTGSLLVNDKITSTPAIKSVLTPAEVKKLAADKSAQFKTCAEAQKKKGARADGMLDISPCENSITNEVTYKVVSATLRDTASDSLKNNKSLSVKVGNEGVALLDKCWNNQQTPAAREACLRKTIVSFSGNVATLKLNDAIPDGMPGKAELNKSSVADLGKCIDKILPDNISEASDLNKRLGSCTGKLTHNVAMKVADYQIRDTAKGNLTEAETNALVKTLVQGEFEKCIGNEPSDETLEKCSNSLTTKAAKQISSTSFSKEVYGYLEKSGGLSALGLTKQQVDSFIADLTKSNNECIDKKTTGVVMDQVNTCIKGSVKKIAFFFGEVQFNKSVGSMYDGREGDKKTVEAQFKKALGDCLGTKDGKEFSISDYTKNLYTCSDKVSSSTTMIVGQDQIDSSLNSYLKDRPGMDLSEKRNSIRKTLMGNFQACMAKEAKQDKCVDSLKREATKSIVINYGRVETQAQLNTTKTPSALRPVEDEFMACADKDLAGDALSAHLDECTKNFAINFAKQLGALKLNYLLKGALGTADFNAQKPEIDDALKQYNQCLDGLKKFPMGEVTAKLSVCTDTLTARGMTIVRSNINTWMTTEQKDAATVMIKREFSTFLPCLSALLPASPYTQQMQQNIDSSVKPLAILLSHYIEYNPENAKHSLDGIIKNLSVDLNDVAKSKKAKQDLLDFLYQSGGLDQFIKAMVRGTVKDSLAGISDKDVPMELREVLLKKENFEEIFNTPEGSKIKDAVMEKLLKPALVDGADMSGSGFKANMDAIKDNVVKLLIDAPSFGEKAIKMSIQNQINEMNGVTKFFAKVLYGGESLQWEKVRLTEDGKKAEAYIKEHVLEPKFKGTIQTDEEKKKAMKEAEKLVTKAVKNYG</sequence>
<dbReference type="RefSeq" id="WP_102242452.1">
    <property type="nucleotide sequence ID" value="NZ_CP025704.1"/>
</dbReference>
<name>A0A2K9NNU0_BACTC</name>
<protein>
    <submittedName>
        <fullName evidence="1">Uncharacterized protein</fullName>
    </submittedName>
</protein>
<gene>
    <name evidence="1" type="ORF">C0V70_03340</name>
</gene>
<dbReference type="EMBL" id="CP025704">
    <property type="protein sequence ID" value="AUN97157.1"/>
    <property type="molecule type" value="Genomic_DNA"/>
</dbReference>
<accession>A0A2K9NNU0</accession>
<dbReference type="AlphaFoldDB" id="A0A2K9NNU0"/>
<keyword evidence="2" id="KW-1185">Reference proteome</keyword>
<dbReference type="KEGG" id="bsto:C0V70_03340"/>
<reference evidence="1 2" key="1">
    <citation type="submission" date="2018-01" db="EMBL/GenBank/DDBJ databases">
        <title>Complete genome sequence of Bacteriovorax stolpii DSM12778.</title>
        <authorList>
            <person name="Tang B."/>
            <person name="Chang J."/>
        </authorList>
    </citation>
    <scope>NUCLEOTIDE SEQUENCE [LARGE SCALE GENOMIC DNA]</scope>
    <source>
        <strain evidence="1 2">DSM 12778</strain>
    </source>
</reference>
<evidence type="ECO:0000313" key="1">
    <source>
        <dbReference type="EMBL" id="AUN97157.1"/>
    </source>
</evidence>